<dbReference type="PANTHER" id="PTHR34857">
    <property type="entry name" value="SLL0384 PROTEIN"/>
    <property type="match status" value="1"/>
</dbReference>
<dbReference type="AlphaFoldDB" id="A0A1A7NXR2"/>
<evidence type="ECO:0000256" key="3">
    <source>
        <dbReference type="ARBA" id="ARBA00022475"/>
    </source>
</evidence>
<evidence type="ECO:0000256" key="4">
    <source>
        <dbReference type="ARBA" id="ARBA00022692"/>
    </source>
</evidence>
<dbReference type="Pfam" id="PF02361">
    <property type="entry name" value="CbiQ"/>
    <property type="match status" value="1"/>
</dbReference>
<evidence type="ECO:0000256" key="7">
    <source>
        <dbReference type="SAM" id="Phobius"/>
    </source>
</evidence>
<comment type="similarity">
    <text evidence="2">Belongs to the CbiQ family.</text>
</comment>
<feature type="transmembrane region" description="Helical" evidence="7">
    <location>
        <begin position="7"/>
        <end position="27"/>
    </location>
</feature>
<dbReference type="InterPro" id="IPR003339">
    <property type="entry name" value="ABC/ECF_trnsptr_transmembrane"/>
</dbReference>
<protein>
    <submittedName>
        <fullName evidence="8">Uncharacterized protein</fullName>
    </submittedName>
</protein>
<evidence type="ECO:0000313" key="8">
    <source>
        <dbReference type="EMBL" id="OBW94296.1"/>
    </source>
</evidence>
<feature type="transmembrane region" description="Helical" evidence="7">
    <location>
        <begin position="62"/>
        <end position="79"/>
    </location>
</feature>
<accession>A0A1A7NXR2</accession>
<keyword evidence="5 7" id="KW-1133">Transmembrane helix</keyword>
<sequence length="204" mass="23791">MKLSNCFAIHYRLIYITLWGFLISSFYQVKLLVALNGVMMLLIMLQIALLHQSYRAYGKKWLKYHIFTLLLFMTLSIQIDHAGISIGTQHWQLAMILALRINLLVISLWIAFMNVSEQQLLQAIMRLPLPEKLQQLFILTIRYIAVLSELNHTMGLAMKARGFQAKCERRSFYVFSQRIVLLLIHALNKVEKSQMALKARGFKF</sequence>
<gene>
    <name evidence="8" type="ORF">QS62_06415</name>
</gene>
<evidence type="ECO:0000256" key="1">
    <source>
        <dbReference type="ARBA" id="ARBA00004141"/>
    </source>
</evidence>
<dbReference type="CDD" id="cd16914">
    <property type="entry name" value="EcfT"/>
    <property type="match status" value="1"/>
</dbReference>
<feature type="transmembrane region" description="Helical" evidence="7">
    <location>
        <begin position="91"/>
        <end position="112"/>
    </location>
</feature>
<evidence type="ECO:0000256" key="5">
    <source>
        <dbReference type="ARBA" id="ARBA00022989"/>
    </source>
</evidence>
<feature type="transmembrane region" description="Helical" evidence="7">
    <location>
        <begin position="33"/>
        <end position="50"/>
    </location>
</feature>
<keyword evidence="9" id="KW-1185">Reference proteome</keyword>
<comment type="caution">
    <text evidence="8">The sequence shown here is derived from an EMBL/GenBank/DDBJ whole genome shotgun (WGS) entry which is preliminary data.</text>
</comment>
<name>A0A1A7NXR2_9PAST</name>
<dbReference type="PANTHER" id="PTHR34857:SF2">
    <property type="entry name" value="SLL0384 PROTEIN"/>
    <property type="match status" value="1"/>
</dbReference>
<proteinExistence type="inferred from homology"/>
<keyword evidence="6 7" id="KW-0472">Membrane</keyword>
<evidence type="ECO:0000256" key="6">
    <source>
        <dbReference type="ARBA" id="ARBA00023136"/>
    </source>
</evidence>
<dbReference type="EMBL" id="JTJL01000027">
    <property type="protein sequence ID" value="OBW94296.1"/>
    <property type="molecule type" value="Genomic_DNA"/>
</dbReference>
<evidence type="ECO:0000256" key="2">
    <source>
        <dbReference type="ARBA" id="ARBA00008564"/>
    </source>
</evidence>
<evidence type="ECO:0000313" key="9">
    <source>
        <dbReference type="Proteomes" id="UP000092649"/>
    </source>
</evidence>
<keyword evidence="4 7" id="KW-0812">Transmembrane</keyword>
<reference evidence="8 9" key="1">
    <citation type="submission" date="2014-11" db="EMBL/GenBank/DDBJ databases">
        <title>Pan-genome of Gallibacterium spp.</title>
        <authorList>
            <person name="Kudirkiene E."/>
            <person name="Bojesen A.M."/>
        </authorList>
    </citation>
    <scope>NUCLEOTIDE SEQUENCE [LARGE SCALE GENOMIC DNA]</scope>
    <source>
        <strain evidence="8 9">F150</strain>
    </source>
</reference>
<keyword evidence="3" id="KW-1003">Cell membrane</keyword>
<organism evidence="8 9">
    <name type="scientific">Gallibacterium salpingitidis</name>
    <dbReference type="NCBI Taxonomy" id="505341"/>
    <lineage>
        <taxon>Bacteria</taxon>
        <taxon>Pseudomonadati</taxon>
        <taxon>Pseudomonadota</taxon>
        <taxon>Gammaproteobacteria</taxon>
        <taxon>Pasteurellales</taxon>
        <taxon>Pasteurellaceae</taxon>
        <taxon>Gallibacterium</taxon>
    </lineage>
</organism>
<comment type="subcellular location">
    <subcellularLocation>
        <location evidence="1">Membrane</location>
        <topology evidence="1">Multi-pass membrane protein</topology>
    </subcellularLocation>
</comment>
<dbReference type="RefSeq" id="WP_066107613.1">
    <property type="nucleotide sequence ID" value="NZ_JTJL01000027.1"/>
</dbReference>
<dbReference type="GO" id="GO:0005886">
    <property type="term" value="C:plasma membrane"/>
    <property type="evidence" value="ECO:0007669"/>
    <property type="project" value="UniProtKB-ARBA"/>
</dbReference>
<dbReference type="InterPro" id="IPR051611">
    <property type="entry name" value="ECF_transporter_component"/>
</dbReference>
<dbReference type="Proteomes" id="UP000092649">
    <property type="component" value="Unassembled WGS sequence"/>
</dbReference>
<dbReference type="OrthoDB" id="7033073at2"/>